<keyword evidence="2 5" id="KW-0479">Metal-binding</keyword>
<evidence type="ECO:0000256" key="5">
    <source>
        <dbReference type="RuleBase" id="RU369037"/>
    </source>
</evidence>
<dbReference type="InterPro" id="IPR014756">
    <property type="entry name" value="Ig_E-set"/>
</dbReference>
<sequence>MERYNGITAAAAALLLWAAIGGSSTAGAHSQTVQSEPPNGAVLGRAPDQVTVQFDAPMRVISVELTAARGETFDVSANAGRDPAEQLVVDLPALGPGDYSLSWRGLSEDGHSMAAEMEFRVDAD</sequence>
<protein>
    <recommendedName>
        <fullName evidence="5">Copper resistance protein C</fullName>
    </recommendedName>
</protein>
<evidence type="ECO:0000313" key="8">
    <source>
        <dbReference type="EMBL" id="MEX0468208.1"/>
    </source>
</evidence>
<feature type="domain" description="CopC" evidence="7">
    <location>
        <begin position="29"/>
        <end position="121"/>
    </location>
</feature>
<proteinExistence type="inferred from homology"/>
<dbReference type="Gene3D" id="2.60.40.1220">
    <property type="match status" value="1"/>
</dbReference>
<feature type="chain" id="PRO_5045375477" description="Copper resistance protein C" evidence="6">
    <location>
        <begin position="29"/>
        <end position="124"/>
    </location>
</feature>
<dbReference type="InterPro" id="IPR032694">
    <property type="entry name" value="CopC/D"/>
</dbReference>
<keyword evidence="3 5" id="KW-0732">Signal</keyword>
<reference evidence="8 9" key="1">
    <citation type="submission" date="2024-02" db="EMBL/GenBank/DDBJ databases">
        <title>New especies of Spiribacter isolated from saline water.</title>
        <authorList>
            <person name="Leon M.J."/>
            <person name="De La Haba R."/>
            <person name="Sanchez-Porro C."/>
            <person name="Ventosa A."/>
        </authorList>
    </citation>
    <scope>NUCLEOTIDE SEQUENCE [LARGE SCALE GENOMIC DNA]</scope>
    <source>
        <strain evidence="9">ag22IC6-390</strain>
    </source>
</reference>
<dbReference type="PANTHER" id="PTHR34820:SF4">
    <property type="entry name" value="INNER MEMBRANE PROTEIN YEBZ"/>
    <property type="match status" value="1"/>
</dbReference>
<dbReference type="RefSeq" id="WP_367958290.1">
    <property type="nucleotide sequence ID" value="NZ_JBAKFK010000001.1"/>
</dbReference>
<comment type="caution">
    <text evidence="8">The sequence shown here is derived from an EMBL/GenBank/DDBJ whole genome shotgun (WGS) entry which is preliminary data.</text>
</comment>
<comment type="subcellular location">
    <subcellularLocation>
        <location evidence="1">Cell envelope</location>
    </subcellularLocation>
    <subcellularLocation>
        <location evidence="5">Periplasm</location>
    </subcellularLocation>
</comment>
<evidence type="ECO:0000256" key="2">
    <source>
        <dbReference type="ARBA" id="ARBA00022723"/>
    </source>
</evidence>
<organism evidence="8 9">
    <name type="scientific">Spiribacter pallidus</name>
    <dbReference type="NCBI Taxonomy" id="1987936"/>
    <lineage>
        <taxon>Bacteria</taxon>
        <taxon>Pseudomonadati</taxon>
        <taxon>Pseudomonadota</taxon>
        <taxon>Gammaproteobacteria</taxon>
        <taxon>Chromatiales</taxon>
        <taxon>Ectothiorhodospiraceae</taxon>
        <taxon>Spiribacter</taxon>
    </lineage>
</organism>
<accession>A0ABV3T9A5</accession>
<keyword evidence="5" id="KW-0574">Periplasm</keyword>
<feature type="signal peptide" evidence="6">
    <location>
        <begin position="1"/>
        <end position="28"/>
    </location>
</feature>
<dbReference type="EMBL" id="JBAKFM010000001">
    <property type="protein sequence ID" value="MEX0468208.1"/>
    <property type="molecule type" value="Genomic_DNA"/>
</dbReference>
<dbReference type="Proteomes" id="UP001556709">
    <property type="component" value="Unassembled WGS sequence"/>
</dbReference>
<gene>
    <name evidence="8" type="ORF">V6X73_00445</name>
</gene>
<dbReference type="InterPro" id="IPR014755">
    <property type="entry name" value="Cu-Rt/internalin_Ig-like"/>
</dbReference>
<evidence type="ECO:0000256" key="1">
    <source>
        <dbReference type="ARBA" id="ARBA00004196"/>
    </source>
</evidence>
<dbReference type="PANTHER" id="PTHR34820">
    <property type="entry name" value="INNER MEMBRANE PROTEIN YEBZ"/>
    <property type="match status" value="1"/>
</dbReference>
<comment type="similarity">
    <text evidence="5">Belongs to the CopC family.</text>
</comment>
<evidence type="ECO:0000259" key="7">
    <source>
        <dbReference type="Pfam" id="PF04234"/>
    </source>
</evidence>
<evidence type="ECO:0000313" key="9">
    <source>
        <dbReference type="Proteomes" id="UP001556709"/>
    </source>
</evidence>
<evidence type="ECO:0000256" key="6">
    <source>
        <dbReference type="SAM" id="SignalP"/>
    </source>
</evidence>
<keyword evidence="4 5" id="KW-0186">Copper</keyword>
<keyword evidence="9" id="KW-1185">Reference proteome</keyword>
<comment type="function">
    <text evidence="5">Involved in copper resistance.</text>
</comment>
<evidence type="ECO:0000256" key="4">
    <source>
        <dbReference type="ARBA" id="ARBA00023008"/>
    </source>
</evidence>
<dbReference type="InterPro" id="IPR007348">
    <property type="entry name" value="CopC_dom"/>
</dbReference>
<dbReference type="SUPFAM" id="SSF81296">
    <property type="entry name" value="E set domains"/>
    <property type="match status" value="1"/>
</dbReference>
<name>A0ABV3T9A5_9GAMM</name>
<dbReference type="Pfam" id="PF04234">
    <property type="entry name" value="CopC"/>
    <property type="match status" value="1"/>
</dbReference>
<evidence type="ECO:0000256" key="3">
    <source>
        <dbReference type="ARBA" id="ARBA00022729"/>
    </source>
</evidence>